<organism evidence="2 3">
    <name type="scientific">Cyclotella atomus</name>
    <dbReference type="NCBI Taxonomy" id="382360"/>
    <lineage>
        <taxon>Eukaryota</taxon>
        <taxon>Sar</taxon>
        <taxon>Stramenopiles</taxon>
        <taxon>Ochrophyta</taxon>
        <taxon>Bacillariophyta</taxon>
        <taxon>Coscinodiscophyceae</taxon>
        <taxon>Thalassiosirophycidae</taxon>
        <taxon>Stephanodiscales</taxon>
        <taxon>Stephanodiscaceae</taxon>
        <taxon>Cyclotella</taxon>
    </lineage>
</organism>
<evidence type="ECO:0000259" key="1">
    <source>
        <dbReference type="Pfam" id="PF13679"/>
    </source>
</evidence>
<dbReference type="PANTHER" id="PTHR13369:SF0">
    <property type="entry name" value="GLUTATHIONE S-TRANSFERASE C-TERMINAL DOMAIN-CONTAINING PROTEIN"/>
    <property type="match status" value="1"/>
</dbReference>
<feature type="domain" description="Methyltransferase" evidence="1">
    <location>
        <begin position="229"/>
        <end position="351"/>
    </location>
</feature>
<reference evidence="2 3" key="1">
    <citation type="submission" date="2024-10" db="EMBL/GenBank/DDBJ databases">
        <title>Updated reference genomes for cyclostephanoid diatoms.</title>
        <authorList>
            <person name="Roberts W.R."/>
            <person name="Alverson A.J."/>
        </authorList>
    </citation>
    <scope>NUCLEOTIDE SEQUENCE [LARGE SCALE GENOMIC DNA]</scope>
    <source>
        <strain evidence="2 3">AJA010-31</strain>
    </source>
</reference>
<dbReference type="PANTHER" id="PTHR13369">
    <property type="match status" value="1"/>
</dbReference>
<protein>
    <recommendedName>
        <fullName evidence="1">Methyltransferase domain-containing protein</fullName>
    </recommendedName>
</protein>
<proteinExistence type="predicted"/>
<dbReference type="Proteomes" id="UP001530400">
    <property type="component" value="Unassembled WGS sequence"/>
</dbReference>
<dbReference type="InterPro" id="IPR025714">
    <property type="entry name" value="Methyltranfer_dom"/>
</dbReference>
<keyword evidence="3" id="KW-1185">Reference proteome</keyword>
<evidence type="ECO:0000313" key="3">
    <source>
        <dbReference type="Proteomes" id="UP001530400"/>
    </source>
</evidence>
<evidence type="ECO:0000313" key="2">
    <source>
        <dbReference type="EMBL" id="KAL3776394.1"/>
    </source>
</evidence>
<gene>
    <name evidence="2" type="ORF">ACHAWO_003902</name>
</gene>
<accession>A0ABD3NK71</accession>
<dbReference type="SUPFAM" id="SSF53335">
    <property type="entry name" value="S-adenosyl-L-methionine-dependent methyltransferases"/>
    <property type="match status" value="1"/>
</dbReference>
<comment type="caution">
    <text evidence="2">The sequence shown here is derived from an EMBL/GenBank/DDBJ whole genome shotgun (WGS) entry which is preliminary data.</text>
</comment>
<dbReference type="Pfam" id="PF13679">
    <property type="entry name" value="Methyltransf_32"/>
    <property type="match status" value="1"/>
</dbReference>
<dbReference type="Gene3D" id="3.40.50.150">
    <property type="entry name" value="Vaccinia Virus protein VP39"/>
    <property type="match status" value="1"/>
</dbReference>
<name>A0ABD3NK71_9STRA</name>
<dbReference type="EMBL" id="JALLPJ020001100">
    <property type="protein sequence ID" value="KAL3776394.1"/>
    <property type="molecule type" value="Genomic_DNA"/>
</dbReference>
<dbReference type="CDD" id="cd02440">
    <property type="entry name" value="AdoMet_MTases"/>
    <property type="match status" value="1"/>
</dbReference>
<dbReference type="InterPro" id="IPR029063">
    <property type="entry name" value="SAM-dependent_MTases_sf"/>
</dbReference>
<dbReference type="AlphaFoldDB" id="A0ABD3NK71"/>
<sequence>MALTPRSPTSSTFSLQGKILRKKKVIPNLLRLNIQCIGDEHTTPIHIPLDKSDEICNGFNIFYLEAVIQVSGYLASDDVTNEDVRIVENCQLITCAPNIKMIKDMLLLPNIMDYASCFNMESKHFQELLNKPQKTILHEILSSLNGVGKAPPRQRLARLKYPDMQVLQNKEQEIANKWTLCQPCDTSFHFEPRKQSVSNIPDGSEDSISHHHKLTRGQYLENKKNNQTLWFVERMKQFQSRPKCVLDVGGGRGDLAVQIALEFRGATVIAVDCNRSSIEAGKVYARQCGVEDRIEFVEMNFSQYVDEYSTLQHEIDCIVALHACGDLSDMALSLAHSIGCNFIICPCCYTKRYLAPFVPHWHQYCTEDEVDSLTRLVELDDRREVSKRAMVLINSMRRSAFGDSVRLEEFDCKISRRNIALVGDILTES</sequence>